<protein>
    <submittedName>
        <fullName evidence="2">Uncharacterized protein</fullName>
    </submittedName>
</protein>
<dbReference type="Proteomes" id="UP000304947">
    <property type="component" value="Unassembled WGS sequence"/>
</dbReference>
<dbReference type="EMBL" id="QZBU01004622">
    <property type="protein sequence ID" value="TIA06949.1"/>
    <property type="molecule type" value="Genomic_DNA"/>
</dbReference>
<feature type="compositionally biased region" description="Polar residues" evidence="1">
    <location>
        <begin position="1"/>
        <end position="15"/>
    </location>
</feature>
<feature type="region of interest" description="Disordered" evidence="1">
    <location>
        <begin position="1"/>
        <end position="41"/>
    </location>
</feature>
<accession>A0A4S9ZI50</accession>
<reference evidence="2 3" key="1">
    <citation type="submission" date="2018-10" db="EMBL/GenBank/DDBJ databases">
        <title>Fifty Aureobasidium pullulans genomes reveal a recombining polyextremotolerant generalist.</title>
        <authorList>
            <person name="Gostincar C."/>
            <person name="Turk M."/>
            <person name="Zajc J."/>
            <person name="Gunde-Cimerman N."/>
        </authorList>
    </citation>
    <scope>NUCLEOTIDE SEQUENCE [LARGE SCALE GENOMIC DNA]</scope>
    <source>
        <strain evidence="2 3">EXF-3380</strain>
    </source>
</reference>
<dbReference type="AlphaFoldDB" id="A0A4S9ZI50"/>
<name>A0A4S9ZI50_AURPU</name>
<evidence type="ECO:0000313" key="2">
    <source>
        <dbReference type="EMBL" id="TIA06949.1"/>
    </source>
</evidence>
<gene>
    <name evidence="2" type="ORF">D6C83_08673</name>
</gene>
<comment type="caution">
    <text evidence="2">The sequence shown here is derived from an EMBL/GenBank/DDBJ whole genome shotgun (WGS) entry which is preliminary data.</text>
</comment>
<evidence type="ECO:0000313" key="3">
    <source>
        <dbReference type="Proteomes" id="UP000304947"/>
    </source>
</evidence>
<proteinExistence type="predicted"/>
<organism evidence="2 3">
    <name type="scientific">Aureobasidium pullulans</name>
    <name type="common">Black yeast</name>
    <name type="synonym">Pullularia pullulans</name>
    <dbReference type="NCBI Taxonomy" id="5580"/>
    <lineage>
        <taxon>Eukaryota</taxon>
        <taxon>Fungi</taxon>
        <taxon>Dikarya</taxon>
        <taxon>Ascomycota</taxon>
        <taxon>Pezizomycotina</taxon>
        <taxon>Dothideomycetes</taxon>
        <taxon>Dothideomycetidae</taxon>
        <taxon>Dothideales</taxon>
        <taxon>Saccotheciaceae</taxon>
        <taxon>Aureobasidium</taxon>
    </lineage>
</organism>
<evidence type="ECO:0000256" key="1">
    <source>
        <dbReference type="SAM" id="MobiDB-lite"/>
    </source>
</evidence>
<sequence length="208" mass="23388">MTTPQITLDDTGQLDSSEDTQEMQNTQEHAGAQPGQSEEEAGIVVDPNSSEAAEQIYSAIFQKIHDVVEQHGDETRETRWSMYVTDPASASARWLEEQSSLLRNRELSTLSRSEIAISRIMVQYETRLALNLTSLRISSMKAIDALKAECRDNERNISRLDVIAPSSLAPGQNLERLLRRNLRSAFAREIHSIMARAREVVMEGRLFG</sequence>